<comment type="caution">
    <text evidence="2">The sequence shown here is derived from an EMBL/GenBank/DDBJ whole genome shotgun (WGS) entry which is preliminary data.</text>
</comment>
<protein>
    <submittedName>
        <fullName evidence="2">Signal transduction histidine kinase</fullName>
    </submittedName>
</protein>
<accession>A0ABU0SQQ7</accession>
<keyword evidence="3" id="KW-1185">Reference proteome</keyword>
<dbReference type="InterPro" id="IPR036890">
    <property type="entry name" value="HATPase_C_sf"/>
</dbReference>
<keyword evidence="2" id="KW-0418">Kinase</keyword>
<dbReference type="Proteomes" id="UP001230328">
    <property type="component" value="Unassembled WGS sequence"/>
</dbReference>
<evidence type="ECO:0000313" key="2">
    <source>
        <dbReference type="EMBL" id="MDQ1025889.1"/>
    </source>
</evidence>
<organism evidence="2 3">
    <name type="scientific">Streptomyces umbrinus</name>
    <dbReference type="NCBI Taxonomy" id="67370"/>
    <lineage>
        <taxon>Bacteria</taxon>
        <taxon>Bacillati</taxon>
        <taxon>Actinomycetota</taxon>
        <taxon>Actinomycetes</taxon>
        <taxon>Kitasatosporales</taxon>
        <taxon>Streptomycetaceae</taxon>
        <taxon>Streptomyces</taxon>
        <taxon>Streptomyces phaeochromogenes group</taxon>
    </lineage>
</organism>
<reference evidence="2 3" key="1">
    <citation type="submission" date="2023-07" db="EMBL/GenBank/DDBJ databases">
        <title>Comparative genomics of wheat-associated soil bacteria to identify genetic determinants of phenazine resistance.</title>
        <authorList>
            <person name="Mouncey N."/>
        </authorList>
    </citation>
    <scope>NUCLEOTIDE SEQUENCE [LARGE SCALE GENOMIC DNA]</scope>
    <source>
        <strain evidence="2 3">V2I4</strain>
    </source>
</reference>
<proteinExistence type="predicted"/>
<name>A0ABU0SQQ7_9ACTN</name>
<keyword evidence="2" id="KW-0808">Transferase</keyword>
<dbReference type="Gene3D" id="3.30.565.10">
    <property type="entry name" value="Histidine kinase-like ATPase, C-terminal domain"/>
    <property type="match status" value="1"/>
</dbReference>
<evidence type="ECO:0000256" key="1">
    <source>
        <dbReference type="SAM" id="MobiDB-lite"/>
    </source>
</evidence>
<gene>
    <name evidence="2" type="ORF">QF035_003471</name>
</gene>
<sequence>MHERAATVGGTLRTGPAPGGGFLVEARLPVRAEALA</sequence>
<dbReference type="GO" id="GO:0016301">
    <property type="term" value="F:kinase activity"/>
    <property type="evidence" value="ECO:0007669"/>
    <property type="project" value="UniProtKB-KW"/>
</dbReference>
<feature type="region of interest" description="Disordered" evidence="1">
    <location>
        <begin position="1"/>
        <end position="20"/>
    </location>
</feature>
<evidence type="ECO:0000313" key="3">
    <source>
        <dbReference type="Proteomes" id="UP001230328"/>
    </source>
</evidence>
<dbReference type="EMBL" id="JAUSZI010000002">
    <property type="protein sequence ID" value="MDQ1025889.1"/>
    <property type="molecule type" value="Genomic_DNA"/>
</dbReference>